<name>A0A5N6KQY3_9ROSI</name>
<feature type="region of interest" description="Disordered" evidence="1">
    <location>
        <begin position="1"/>
        <end position="23"/>
    </location>
</feature>
<proteinExistence type="predicted"/>
<comment type="caution">
    <text evidence="3">The sequence shown here is derived from an EMBL/GenBank/DDBJ whole genome shotgun (WGS) entry which is preliminary data.</text>
</comment>
<keyword evidence="4" id="KW-1185">Reference proteome</keyword>
<evidence type="ECO:0000313" key="3">
    <source>
        <dbReference type="EMBL" id="KAB8338930.1"/>
    </source>
</evidence>
<gene>
    <name evidence="3" type="ORF">FH972_021870</name>
</gene>
<evidence type="ECO:0000256" key="1">
    <source>
        <dbReference type="SAM" id="MobiDB-lite"/>
    </source>
</evidence>
<organism evidence="3 4">
    <name type="scientific">Carpinus fangiana</name>
    <dbReference type="NCBI Taxonomy" id="176857"/>
    <lineage>
        <taxon>Eukaryota</taxon>
        <taxon>Viridiplantae</taxon>
        <taxon>Streptophyta</taxon>
        <taxon>Embryophyta</taxon>
        <taxon>Tracheophyta</taxon>
        <taxon>Spermatophyta</taxon>
        <taxon>Magnoliopsida</taxon>
        <taxon>eudicotyledons</taxon>
        <taxon>Gunneridae</taxon>
        <taxon>Pentapetalae</taxon>
        <taxon>rosids</taxon>
        <taxon>fabids</taxon>
        <taxon>Fagales</taxon>
        <taxon>Betulaceae</taxon>
        <taxon>Carpinus</taxon>
    </lineage>
</organism>
<keyword evidence="2" id="KW-0472">Membrane</keyword>
<reference evidence="3 4" key="1">
    <citation type="submission" date="2019-06" db="EMBL/GenBank/DDBJ databases">
        <title>A chromosomal-level reference genome of Carpinus fangiana (Coryloideae, Betulaceae).</title>
        <authorList>
            <person name="Yang X."/>
            <person name="Wang Z."/>
            <person name="Zhang L."/>
            <person name="Hao G."/>
            <person name="Liu J."/>
            <person name="Yang Y."/>
        </authorList>
    </citation>
    <scope>NUCLEOTIDE SEQUENCE [LARGE SCALE GENOMIC DNA]</scope>
    <source>
        <strain evidence="3">Cfa_2016G</strain>
        <tissue evidence="3">Leaf</tissue>
    </source>
</reference>
<dbReference type="EMBL" id="VIBQ01000010">
    <property type="protein sequence ID" value="KAB8338930.1"/>
    <property type="molecule type" value="Genomic_DNA"/>
</dbReference>
<sequence length="302" mass="33579">MRKLSSTRQVYPHVKKRPRSPTAGRQTEVAYVFLTKECHVNPLHLYSSSRLLTVEVYFPPTFYPNDSKVALDYQPWGAGSRLIIFRNITGRIEQYFNSYIFDSMASGKSPEKTIQMYLYERSFTDTTDPYNHKEHLGPMLTLVKTAPFPTTTTSYNMGTASPTVRPVNSSPDGSSGLPKAVLALIAIGIPMLVGLAALLLLRSLGRRSSLAKNRFPSHNFGNILPRPSAISSQSLVDSGRVRPSRCMQYHDTRTVAEIEVGSNGLDLPIAAFFSRFVVRRDAEDEELPAYTGQGEAPPNYAP</sequence>
<dbReference type="OrthoDB" id="3794713at2759"/>
<dbReference type="Proteomes" id="UP000327013">
    <property type="component" value="Unassembled WGS sequence"/>
</dbReference>
<evidence type="ECO:0000313" key="4">
    <source>
        <dbReference type="Proteomes" id="UP000327013"/>
    </source>
</evidence>
<accession>A0A5N6KQY3</accession>
<keyword evidence="2" id="KW-1133">Transmembrane helix</keyword>
<protein>
    <submittedName>
        <fullName evidence="3">Uncharacterized protein</fullName>
    </submittedName>
</protein>
<keyword evidence="2" id="KW-0812">Transmembrane</keyword>
<evidence type="ECO:0000256" key="2">
    <source>
        <dbReference type="SAM" id="Phobius"/>
    </source>
</evidence>
<feature type="transmembrane region" description="Helical" evidence="2">
    <location>
        <begin position="180"/>
        <end position="201"/>
    </location>
</feature>
<dbReference type="AlphaFoldDB" id="A0A5N6KQY3"/>